<gene>
    <name evidence="1" type="ORF">D6D13_09730</name>
</gene>
<dbReference type="EMBL" id="QZAS01000064">
    <property type="protein sequence ID" value="THX00108.1"/>
    <property type="molecule type" value="Genomic_DNA"/>
</dbReference>
<reference evidence="1" key="1">
    <citation type="submission" date="2018-10" db="EMBL/GenBank/DDBJ databases">
        <title>Fifty Aureobasidium pullulans genomes reveal a recombining polyextremotolerant generalist.</title>
        <authorList>
            <person name="Gostincar C."/>
            <person name="Turk M."/>
            <person name="Zajc J."/>
            <person name="Gunde-Cimerman N."/>
        </authorList>
    </citation>
    <scope>NUCLEOTIDE SEQUENCE [LARGE SCALE GENOMIC DNA]</scope>
    <source>
        <strain evidence="1">EXF-10085</strain>
    </source>
</reference>
<organism evidence="1">
    <name type="scientific">Aureobasidium pullulans</name>
    <name type="common">Black yeast</name>
    <name type="synonym">Pullularia pullulans</name>
    <dbReference type="NCBI Taxonomy" id="5580"/>
    <lineage>
        <taxon>Eukaryota</taxon>
        <taxon>Fungi</taxon>
        <taxon>Dikarya</taxon>
        <taxon>Ascomycota</taxon>
        <taxon>Pezizomycotina</taxon>
        <taxon>Dothideomycetes</taxon>
        <taxon>Dothideomycetidae</taxon>
        <taxon>Dothideales</taxon>
        <taxon>Saccotheciaceae</taxon>
        <taxon>Aureobasidium</taxon>
    </lineage>
</organism>
<proteinExistence type="predicted"/>
<protein>
    <submittedName>
        <fullName evidence="1">Uncharacterized protein</fullName>
    </submittedName>
</protein>
<name>A0A4V6TB92_AURPU</name>
<evidence type="ECO:0000313" key="1">
    <source>
        <dbReference type="EMBL" id="THX00108.1"/>
    </source>
</evidence>
<sequence>MAQRIVARDCIDSTIPVFAVARIIKQKQMQHVFGANTLSPEQPFLTSRDISSLAPRTTTPIPDYLLYVWPFLDCTLDQIIDFAIVEFNGSDISPNQSDHSGRAHQ</sequence>
<accession>A0A4V6TB92</accession>
<comment type="caution">
    <text evidence="1">The sequence shown here is derived from an EMBL/GenBank/DDBJ whole genome shotgun (WGS) entry which is preliminary data.</text>
</comment>
<dbReference type="AlphaFoldDB" id="A0A4V6TB92"/>